<dbReference type="InterPro" id="IPR009100">
    <property type="entry name" value="AcylCoA_DH/oxidase_NM_dom_sf"/>
</dbReference>
<dbReference type="InterPro" id="IPR036250">
    <property type="entry name" value="AcylCo_DH-like_C"/>
</dbReference>
<dbReference type="InterPro" id="IPR046373">
    <property type="entry name" value="Acyl-CoA_Oxase/DH_mid-dom_sf"/>
</dbReference>
<dbReference type="Gene3D" id="1.20.140.10">
    <property type="entry name" value="Butyryl-CoA Dehydrogenase, subunit A, domain 3"/>
    <property type="match status" value="1"/>
</dbReference>
<evidence type="ECO:0000259" key="4">
    <source>
        <dbReference type="Pfam" id="PF08028"/>
    </source>
</evidence>
<evidence type="ECO:0000256" key="1">
    <source>
        <dbReference type="ARBA" id="ARBA00023002"/>
    </source>
</evidence>
<sequence>MQAATNWPDWADEMSGRLAARARDAEAHRSVPQASIDEAAAAGFFAMAVPVSGGGGGASLGQLFDVTRRLAHGCASSAWTLSFLAMHAWLLCKFEPALQAELFAEGKVPMVPAPLAPTGQARKVDGGYRIGGRWEWATGVNHADWVMVNCIEPGAMGPRFCVLPIADVTVDDIWHTAGMAATGSNTIVASDVFVPDHRTMAAVYLKFGVAPGDALHPNSNVGFPMSAALALVAASPALGAAEGALDSFTARMKSKIQAYTGGAKQSDAQATHLRLGEALATVRAARLVWADAIALLEREGHKGNSIGVETLAAIRLASADVVRMANLAINTMAAAAGASSGFLDSPLQRHLRDVQMMRGHVVFDWDRAAQIGGKITLGLDPTPADLL</sequence>
<dbReference type="PIRSF" id="PIRSF016578">
    <property type="entry name" value="HsaA"/>
    <property type="match status" value="1"/>
</dbReference>
<dbReference type="InterPro" id="IPR050741">
    <property type="entry name" value="Acyl-CoA_dehydrogenase"/>
</dbReference>
<dbReference type="GO" id="GO:0050660">
    <property type="term" value="F:flavin adenine dinucleotide binding"/>
    <property type="evidence" value="ECO:0007669"/>
    <property type="project" value="InterPro"/>
</dbReference>
<dbReference type="Pfam" id="PF08028">
    <property type="entry name" value="Acyl-CoA_dh_2"/>
    <property type="match status" value="1"/>
</dbReference>
<comment type="similarity">
    <text evidence="2">Belongs to the HpaH/HsaA monooxygenase family.</text>
</comment>
<protein>
    <submittedName>
        <fullName evidence="5">Acyl-CoA dehydrogenase</fullName>
    </submittedName>
</protein>
<dbReference type="PANTHER" id="PTHR48083:SF19">
    <property type="entry name" value="FLAVIN-DEPENDENT MONOOXYGENASE, OXYGENASE SUBUNIT HSAA"/>
    <property type="match status" value="1"/>
</dbReference>
<feature type="domain" description="Acyl-CoA dehydrogenase/oxidase N-terminal" evidence="3">
    <location>
        <begin position="16"/>
        <end position="89"/>
    </location>
</feature>
<name>A0A4Y9EQF9_9SPHN</name>
<evidence type="ECO:0000313" key="5">
    <source>
        <dbReference type="EMBL" id="TFU05835.1"/>
    </source>
</evidence>
<dbReference type="Proteomes" id="UP000297737">
    <property type="component" value="Unassembled WGS sequence"/>
</dbReference>
<dbReference type="GO" id="GO:0003995">
    <property type="term" value="F:acyl-CoA dehydrogenase activity"/>
    <property type="evidence" value="ECO:0007669"/>
    <property type="project" value="TreeGrafter"/>
</dbReference>
<dbReference type="SUPFAM" id="SSF56645">
    <property type="entry name" value="Acyl-CoA dehydrogenase NM domain-like"/>
    <property type="match status" value="1"/>
</dbReference>
<dbReference type="Gene3D" id="1.10.540.10">
    <property type="entry name" value="Acyl-CoA dehydrogenase/oxidase, N-terminal domain"/>
    <property type="match status" value="1"/>
</dbReference>
<evidence type="ECO:0000313" key="6">
    <source>
        <dbReference type="Proteomes" id="UP000297737"/>
    </source>
</evidence>
<dbReference type="EMBL" id="SIHO01000001">
    <property type="protein sequence ID" value="TFU05835.1"/>
    <property type="molecule type" value="Genomic_DNA"/>
</dbReference>
<keyword evidence="1" id="KW-0560">Oxidoreductase</keyword>
<dbReference type="InterPro" id="IPR013107">
    <property type="entry name" value="Acyl-CoA_DH_C"/>
</dbReference>
<dbReference type="Gene3D" id="2.40.110.10">
    <property type="entry name" value="Butyryl-CoA Dehydrogenase, subunit A, domain 2"/>
    <property type="match status" value="1"/>
</dbReference>
<dbReference type="Pfam" id="PF02771">
    <property type="entry name" value="Acyl-CoA_dh_N"/>
    <property type="match status" value="1"/>
</dbReference>
<reference evidence="5 6" key="1">
    <citation type="submission" date="2019-02" db="EMBL/GenBank/DDBJ databases">
        <title>Polymorphobacter sp. isolated from the lake at the Tibet of China.</title>
        <authorList>
            <person name="Li A."/>
        </authorList>
    </citation>
    <scope>NUCLEOTIDE SEQUENCE [LARGE SCALE GENOMIC DNA]</scope>
    <source>
        <strain evidence="5 6">DJ1R-1</strain>
    </source>
</reference>
<dbReference type="AlphaFoldDB" id="A0A4Y9EQF9"/>
<dbReference type="PANTHER" id="PTHR48083">
    <property type="entry name" value="MEDIUM-CHAIN SPECIFIC ACYL-COA DEHYDROGENASE, MITOCHONDRIAL-RELATED"/>
    <property type="match status" value="1"/>
</dbReference>
<keyword evidence="6" id="KW-1185">Reference proteome</keyword>
<gene>
    <name evidence="5" type="ORF">EUV02_02085</name>
</gene>
<dbReference type="SUPFAM" id="SSF47203">
    <property type="entry name" value="Acyl-CoA dehydrogenase C-terminal domain-like"/>
    <property type="match status" value="1"/>
</dbReference>
<dbReference type="OrthoDB" id="7316074at2"/>
<organism evidence="5 6">
    <name type="scientific">Glacieibacterium arshaanense</name>
    <dbReference type="NCBI Taxonomy" id="2511025"/>
    <lineage>
        <taxon>Bacteria</taxon>
        <taxon>Pseudomonadati</taxon>
        <taxon>Pseudomonadota</taxon>
        <taxon>Alphaproteobacteria</taxon>
        <taxon>Sphingomonadales</taxon>
        <taxon>Sphingosinicellaceae</taxon>
        <taxon>Glacieibacterium</taxon>
    </lineage>
</organism>
<comment type="caution">
    <text evidence="5">The sequence shown here is derived from an EMBL/GenBank/DDBJ whole genome shotgun (WGS) entry which is preliminary data.</text>
</comment>
<dbReference type="GO" id="GO:0016712">
    <property type="term" value="F:oxidoreductase activity, acting on paired donors, with incorporation or reduction of molecular oxygen, reduced flavin or flavoprotein as one donor, and incorporation of one atom of oxygen"/>
    <property type="evidence" value="ECO:0007669"/>
    <property type="project" value="TreeGrafter"/>
</dbReference>
<accession>A0A4Y9EQF9</accession>
<evidence type="ECO:0000259" key="3">
    <source>
        <dbReference type="Pfam" id="PF02771"/>
    </source>
</evidence>
<dbReference type="GO" id="GO:0005737">
    <property type="term" value="C:cytoplasm"/>
    <property type="evidence" value="ECO:0007669"/>
    <property type="project" value="TreeGrafter"/>
</dbReference>
<feature type="domain" description="Acyl-CoA dehydrogenase C-terminal" evidence="4">
    <location>
        <begin position="231"/>
        <end position="364"/>
    </location>
</feature>
<evidence type="ECO:0000256" key="2">
    <source>
        <dbReference type="ARBA" id="ARBA00049661"/>
    </source>
</evidence>
<dbReference type="GO" id="GO:0033539">
    <property type="term" value="P:fatty acid beta-oxidation using acyl-CoA dehydrogenase"/>
    <property type="evidence" value="ECO:0007669"/>
    <property type="project" value="TreeGrafter"/>
</dbReference>
<dbReference type="InterPro" id="IPR013786">
    <property type="entry name" value="AcylCoA_DH/ox_N"/>
</dbReference>
<proteinExistence type="inferred from homology"/>
<dbReference type="InterPro" id="IPR037069">
    <property type="entry name" value="AcylCoA_DH/ox_N_sf"/>
</dbReference>